<dbReference type="InterPro" id="IPR012340">
    <property type="entry name" value="NA-bd_OB-fold"/>
</dbReference>
<evidence type="ECO:0000313" key="11">
    <source>
        <dbReference type="Proteomes" id="UP000254701"/>
    </source>
</evidence>
<dbReference type="SUPFAM" id="SSF50331">
    <property type="entry name" value="MOP-like"/>
    <property type="match status" value="1"/>
</dbReference>
<dbReference type="GO" id="GO:0016887">
    <property type="term" value="F:ATP hydrolysis activity"/>
    <property type="evidence" value="ECO:0007669"/>
    <property type="project" value="InterPro"/>
</dbReference>
<dbReference type="NCBIfam" id="NF008653">
    <property type="entry name" value="PRK11650.1"/>
    <property type="match status" value="1"/>
</dbReference>
<dbReference type="RefSeq" id="WP_115729664.1">
    <property type="nucleotide sequence ID" value="NZ_BAAAVY010000011.1"/>
</dbReference>
<feature type="domain" description="ABC transporter" evidence="9">
    <location>
        <begin position="4"/>
        <end position="235"/>
    </location>
</feature>
<dbReference type="PANTHER" id="PTHR43875">
    <property type="entry name" value="MALTODEXTRIN IMPORT ATP-BINDING PROTEIN MSMX"/>
    <property type="match status" value="1"/>
</dbReference>
<dbReference type="GO" id="GO:0005524">
    <property type="term" value="F:ATP binding"/>
    <property type="evidence" value="ECO:0007669"/>
    <property type="project" value="UniProtKB-KW"/>
</dbReference>
<dbReference type="Gene3D" id="3.40.50.300">
    <property type="entry name" value="P-loop containing nucleotide triphosphate hydrolases"/>
    <property type="match status" value="1"/>
</dbReference>
<evidence type="ECO:0000256" key="3">
    <source>
        <dbReference type="ARBA" id="ARBA00022448"/>
    </source>
</evidence>
<dbReference type="InterPro" id="IPR027417">
    <property type="entry name" value="P-loop_NTPase"/>
</dbReference>
<evidence type="ECO:0000256" key="6">
    <source>
        <dbReference type="ARBA" id="ARBA00022741"/>
    </source>
</evidence>
<dbReference type="InterPro" id="IPR047641">
    <property type="entry name" value="ABC_transpr_MalK/UgpC-like"/>
</dbReference>
<name>A0A380WFX5_AMIAI</name>
<dbReference type="InterPro" id="IPR008995">
    <property type="entry name" value="Mo/tungstate-bd_C_term_dom"/>
</dbReference>
<dbReference type="Pfam" id="PF00005">
    <property type="entry name" value="ABC_tran"/>
    <property type="match status" value="1"/>
</dbReference>
<dbReference type="Pfam" id="PF17912">
    <property type="entry name" value="OB_MalK"/>
    <property type="match status" value="1"/>
</dbReference>
<dbReference type="InterPro" id="IPR040582">
    <property type="entry name" value="OB_MalK-like"/>
</dbReference>
<evidence type="ECO:0000256" key="1">
    <source>
        <dbReference type="ARBA" id="ARBA00004417"/>
    </source>
</evidence>
<dbReference type="InterPro" id="IPR003439">
    <property type="entry name" value="ABC_transporter-like_ATP-bd"/>
</dbReference>
<keyword evidence="4" id="KW-1003">Cell membrane</keyword>
<keyword evidence="8" id="KW-0472">Membrane</keyword>
<dbReference type="SUPFAM" id="SSF52540">
    <property type="entry name" value="P-loop containing nucleoside triphosphate hydrolases"/>
    <property type="match status" value="1"/>
</dbReference>
<proteinExistence type="inferred from homology"/>
<evidence type="ECO:0000256" key="8">
    <source>
        <dbReference type="ARBA" id="ARBA00023136"/>
    </source>
</evidence>
<accession>A0A380WFX5</accession>
<dbReference type="InterPro" id="IPR015855">
    <property type="entry name" value="ABC_transpr_MalK-like"/>
</dbReference>
<dbReference type="GO" id="GO:0055052">
    <property type="term" value="C:ATP-binding cassette (ABC) transporter complex, substrate-binding subunit-containing"/>
    <property type="evidence" value="ECO:0007669"/>
    <property type="project" value="TreeGrafter"/>
</dbReference>
<keyword evidence="5" id="KW-0997">Cell inner membrane</keyword>
<evidence type="ECO:0000256" key="7">
    <source>
        <dbReference type="ARBA" id="ARBA00022840"/>
    </source>
</evidence>
<keyword evidence="10" id="KW-0378">Hydrolase</keyword>
<evidence type="ECO:0000256" key="5">
    <source>
        <dbReference type="ARBA" id="ARBA00022519"/>
    </source>
</evidence>
<dbReference type="PROSITE" id="PS50893">
    <property type="entry name" value="ABC_TRANSPORTER_2"/>
    <property type="match status" value="1"/>
</dbReference>
<dbReference type="EMBL" id="UFSM01000001">
    <property type="protein sequence ID" value="SUU87106.1"/>
    <property type="molecule type" value="Genomic_DNA"/>
</dbReference>
<dbReference type="InterPro" id="IPR017871">
    <property type="entry name" value="ABC_transporter-like_CS"/>
</dbReference>
<dbReference type="FunFam" id="3.40.50.300:FF:000042">
    <property type="entry name" value="Maltose/maltodextrin ABC transporter, ATP-binding protein"/>
    <property type="match status" value="1"/>
</dbReference>
<dbReference type="OrthoDB" id="9802264at2"/>
<evidence type="ECO:0000256" key="4">
    <source>
        <dbReference type="ARBA" id="ARBA00022475"/>
    </source>
</evidence>
<dbReference type="PROSITE" id="PS00211">
    <property type="entry name" value="ABC_TRANSPORTER_1"/>
    <property type="match status" value="1"/>
</dbReference>
<dbReference type="CDD" id="cd03301">
    <property type="entry name" value="ABC_MalK_N"/>
    <property type="match status" value="1"/>
</dbReference>
<dbReference type="PANTHER" id="PTHR43875:SF3">
    <property type="entry name" value="MALTOSE_MALTODEXTRIN IMPORT ATP-BINDING PROTEIN MALK"/>
    <property type="match status" value="1"/>
</dbReference>
<dbReference type="GO" id="GO:1990060">
    <property type="term" value="C:maltose transport complex"/>
    <property type="evidence" value="ECO:0007669"/>
    <property type="project" value="TreeGrafter"/>
</dbReference>
<dbReference type="Gene3D" id="2.40.50.100">
    <property type="match status" value="1"/>
</dbReference>
<evidence type="ECO:0000259" key="9">
    <source>
        <dbReference type="PROSITE" id="PS50893"/>
    </source>
</evidence>
<gene>
    <name evidence="10" type="primary">malK_2</name>
    <name evidence="10" type="ORF">NCTC10684_00297</name>
</gene>
<sequence length="370" mass="40249">MADLTLRDVKKSYGNLHILHGIDLDIKSGEFIVFVGPSGCGKSTLLRSIAGLEEITGGELHIAGEKVNDVPPSKRGIAMVFQSYALYPHMTVYDNMAFGMKIAGESKAEIDKRVRAAAEILQLTKYLDRLPKAMSGGQRQRVAIGRAIVRNPKVFLFDEPLSNLDAALRVATRIEIAKLKESMPNTTMIYVTHDQVEAMTLADRIVVLKDGRIEQVGSPMELYKHPGNLFVAQFIGSPAMNVVAGTIERTGETSLVSHVGGHKSSVPVATPSEAQGKPVSFGVRPEDLYVATGDDYLFEGLVDYVEQLGEVQLVYVDIGRADQPLVAKLPGNVEVKRGTKIRLAASPDELHIFDSEGHSFARRRLTAAAA</sequence>
<comment type="subcellular location">
    <subcellularLocation>
        <location evidence="1">Cell inner membrane</location>
        <topology evidence="1">Peripheral membrane protein</topology>
    </subcellularLocation>
</comment>
<keyword evidence="7 10" id="KW-0067">ATP-binding</keyword>
<dbReference type="Proteomes" id="UP000254701">
    <property type="component" value="Unassembled WGS sequence"/>
</dbReference>
<evidence type="ECO:0000256" key="2">
    <source>
        <dbReference type="ARBA" id="ARBA00005417"/>
    </source>
</evidence>
<dbReference type="SMART" id="SM00382">
    <property type="entry name" value="AAA"/>
    <property type="match status" value="1"/>
</dbReference>
<evidence type="ECO:0000313" key="10">
    <source>
        <dbReference type="EMBL" id="SUU87106.1"/>
    </source>
</evidence>
<protein>
    <submittedName>
        <fullName evidence="10">Maltose/maltodextrin import ATP-binding protein MalK</fullName>
        <ecNumber evidence="10">3.6.3.19</ecNumber>
    </submittedName>
</protein>
<dbReference type="InterPro" id="IPR003593">
    <property type="entry name" value="AAA+_ATPase"/>
</dbReference>
<dbReference type="AlphaFoldDB" id="A0A380WFX5"/>
<keyword evidence="3" id="KW-0813">Transport</keyword>
<dbReference type="EC" id="3.6.3.19" evidence="10"/>
<keyword evidence="6" id="KW-0547">Nucleotide-binding</keyword>
<organism evidence="10 11">
    <name type="scientific">Aminobacter aminovorans</name>
    <name type="common">Chelatobacter heintzii</name>
    <dbReference type="NCBI Taxonomy" id="83263"/>
    <lineage>
        <taxon>Bacteria</taxon>
        <taxon>Pseudomonadati</taxon>
        <taxon>Pseudomonadota</taxon>
        <taxon>Alphaproteobacteria</taxon>
        <taxon>Hyphomicrobiales</taxon>
        <taxon>Phyllobacteriaceae</taxon>
        <taxon>Aminobacter</taxon>
    </lineage>
</organism>
<reference evidence="10 11" key="1">
    <citation type="submission" date="2018-06" db="EMBL/GenBank/DDBJ databases">
        <authorList>
            <consortium name="Pathogen Informatics"/>
            <person name="Doyle S."/>
        </authorList>
    </citation>
    <scope>NUCLEOTIDE SEQUENCE [LARGE SCALE GENOMIC DNA]</scope>
    <source>
        <strain evidence="10 11">NCTC10684</strain>
    </source>
</reference>
<dbReference type="Gene3D" id="2.40.50.140">
    <property type="entry name" value="Nucleic acid-binding proteins"/>
    <property type="match status" value="1"/>
</dbReference>
<comment type="similarity">
    <text evidence="2">Belongs to the ABC transporter superfamily.</text>
</comment>
<dbReference type="GO" id="GO:0015423">
    <property type="term" value="F:ABC-type maltose transporter activity"/>
    <property type="evidence" value="ECO:0007669"/>
    <property type="project" value="TreeGrafter"/>
</dbReference>